<proteinExistence type="predicted"/>
<feature type="transmembrane region" description="Helical" evidence="1">
    <location>
        <begin position="114"/>
        <end position="137"/>
    </location>
</feature>
<evidence type="ECO:0000313" key="2">
    <source>
        <dbReference type="EMBL" id="TVX93861.1"/>
    </source>
</evidence>
<dbReference type="OrthoDB" id="3818833at2"/>
<accession>A0A559J1X7</accession>
<comment type="caution">
    <text evidence="2">The sequence shown here is derived from an EMBL/GenBank/DDBJ whole genome shotgun (WGS) entry which is preliminary data.</text>
</comment>
<dbReference type="Pfam" id="PF06182">
    <property type="entry name" value="ABC2_membrane_6"/>
    <property type="match status" value="1"/>
</dbReference>
<feature type="transmembrane region" description="Helical" evidence="1">
    <location>
        <begin position="238"/>
        <end position="257"/>
    </location>
</feature>
<keyword evidence="1" id="KW-0472">Membrane</keyword>
<organism evidence="2 3">
    <name type="scientific">Paenibacillus agilis</name>
    <dbReference type="NCBI Taxonomy" id="3020863"/>
    <lineage>
        <taxon>Bacteria</taxon>
        <taxon>Bacillati</taxon>
        <taxon>Bacillota</taxon>
        <taxon>Bacilli</taxon>
        <taxon>Bacillales</taxon>
        <taxon>Paenibacillaceae</taxon>
        <taxon>Paenibacillus</taxon>
    </lineage>
</organism>
<dbReference type="Proteomes" id="UP000318102">
    <property type="component" value="Unassembled WGS sequence"/>
</dbReference>
<dbReference type="RefSeq" id="WP_144990757.1">
    <property type="nucleotide sequence ID" value="NZ_VNJK01000001.1"/>
</dbReference>
<reference evidence="2 3" key="1">
    <citation type="submission" date="2019-07" db="EMBL/GenBank/DDBJ databases">
        <authorList>
            <person name="Kim J."/>
        </authorList>
    </citation>
    <scope>NUCLEOTIDE SEQUENCE [LARGE SCALE GENOMIC DNA]</scope>
    <source>
        <strain evidence="2 3">N4</strain>
    </source>
</reference>
<dbReference type="EMBL" id="VNJK01000001">
    <property type="protein sequence ID" value="TVX93861.1"/>
    <property type="molecule type" value="Genomic_DNA"/>
</dbReference>
<dbReference type="PANTHER" id="PTHR36833:SF1">
    <property type="entry name" value="INTEGRAL MEMBRANE TRANSPORT PROTEIN"/>
    <property type="match status" value="1"/>
</dbReference>
<feature type="transmembrane region" description="Helical" evidence="1">
    <location>
        <begin position="30"/>
        <end position="52"/>
    </location>
</feature>
<evidence type="ECO:0000256" key="1">
    <source>
        <dbReference type="SAM" id="Phobius"/>
    </source>
</evidence>
<keyword evidence="1" id="KW-1133">Transmembrane helix</keyword>
<feature type="transmembrane region" description="Helical" evidence="1">
    <location>
        <begin position="67"/>
        <end position="93"/>
    </location>
</feature>
<feature type="transmembrane region" description="Helical" evidence="1">
    <location>
        <begin position="212"/>
        <end position="232"/>
    </location>
</feature>
<evidence type="ECO:0000313" key="3">
    <source>
        <dbReference type="Proteomes" id="UP000318102"/>
    </source>
</evidence>
<feature type="transmembrane region" description="Helical" evidence="1">
    <location>
        <begin position="157"/>
        <end position="182"/>
    </location>
</feature>
<sequence>MMRWTEVKRHLHILRLFVKYSLMSQMEYRFNFITGIVAEIAFLIAKLLYVLLVFKTNLHIDGLSPDVILMFLGVHFIFTGIYMGFFFQNFLILGQTIRGGALDMMMTKPMSLQFLVSLRHIDLGMAFPNVITGIVLITKGWNASSVMWSWETVVGFVVFLLIGVILTYCLMIIPSLLSFWLLDTSAAAEISYALWDANNMPASLYHRAIQHIGTFILPFFLITNYGPLFVLGKLSTAQLIWALLAPVLFFFLIRTVWKYALRQYNSSSL</sequence>
<gene>
    <name evidence="2" type="ORF">FPZ44_12835</name>
</gene>
<name>A0A559J1X7_9BACL</name>
<dbReference type="AlphaFoldDB" id="A0A559J1X7"/>
<keyword evidence="1" id="KW-0812">Transmembrane</keyword>
<protein>
    <submittedName>
        <fullName evidence="2">ABC transporter permease</fullName>
    </submittedName>
</protein>
<dbReference type="PANTHER" id="PTHR36833">
    <property type="entry name" value="SLR0610 PROTEIN-RELATED"/>
    <property type="match status" value="1"/>
</dbReference>
<keyword evidence="3" id="KW-1185">Reference proteome</keyword>
<dbReference type="InterPro" id="IPR010390">
    <property type="entry name" value="ABC-2_transporter-like"/>
</dbReference>